<keyword evidence="3" id="KW-0472">Membrane</keyword>
<dbReference type="RefSeq" id="WP_041977157.1">
    <property type="nucleotide sequence ID" value="NZ_CBXV010000007.1"/>
</dbReference>
<dbReference type="InterPro" id="IPR005653">
    <property type="entry name" value="OstA-like_N"/>
</dbReference>
<evidence type="ECO:0000256" key="2">
    <source>
        <dbReference type="SAM" id="MobiDB-lite"/>
    </source>
</evidence>
<dbReference type="GO" id="GO:0017089">
    <property type="term" value="F:glycolipid transfer activity"/>
    <property type="evidence" value="ECO:0007669"/>
    <property type="project" value="TreeGrafter"/>
</dbReference>
<evidence type="ECO:0000256" key="3">
    <source>
        <dbReference type="SAM" id="Phobius"/>
    </source>
</evidence>
<dbReference type="GO" id="GO:0009279">
    <property type="term" value="C:cell outer membrane"/>
    <property type="evidence" value="ECO:0007669"/>
    <property type="project" value="TreeGrafter"/>
</dbReference>
<dbReference type="AlphaFoldDB" id="A0A0B6X0W3"/>
<dbReference type="Pfam" id="PF06835">
    <property type="entry name" value="LptC"/>
    <property type="match status" value="1"/>
</dbReference>
<feature type="region of interest" description="Disordered" evidence="2">
    <location>
        <begin position="744"/>
        <end position="765"/>
    </location>
</feature>
<dbReference type="InterPro" id="IPR052037">
    <property type="entry name" value="LPS_export_LptA"/>
</dbReference>
<reference evidence="5 6" key="1">
    <citation type="submission" date="2013-12" db="EMBL/GenBank/DDBJ databases">
        <authorList>
            <person name="Stott M."/>
        </authorList>
    </citation>
    <scope>NUCLEOTIDE SEQUENCE [LARGE SCALE GENOMIC DNA]</scope>
    <source>
        <strain evidence="5 6">K22</strain>
    </source>
</reference>
<dbReference type="GO" id="GO:0015920">
    <property type="term" value="P:lipopolysaccharide transport"/>
    <property type="evidence" value="ECO:0007669"/>
    <property type="project" value="TreeGrafter"/>
</dbReference>
<feature type="compositionally biased region" description="Basic residues" evidence="2">
    <location>
        <begin position="756"/>
        <end position="765"/>
    </location>
</feature>
<evidence type="ECO:0000259" key="4">
    <source>
        <dbReference type="Pfam" id="PF03968"/>
    </source>
</evidence>
<reference evidence="5 6" key="2">
    <citation type="submission" date="2015-01" db="EMBL/GenBank/DDBJ databases">
        <title>Complete genome sequence of Pyrinomonas methylaliphatogenes type strain K22T.</title>
        <authorList>
            <person name="Lee K.C.Y."/>
            <person name="Power J.F."/>
            <person name="Dunfield P.F."/>
            <person name="Morgan X.C."/>
            <person name="Huttenhower C."/>
            <person name="Stott M.B."/>
        </authorList>
    </citation>
    <scope>NUCLEOTIDE SEQUENCE [LARGE SCALE GENOMIC DNA]</scope>
    <source>
        <strain evidence="5 6">K22</strain>
    </source>
</reference>
<keyword evidence="3" id="KW-1133">Transmembrane helix</keyword>
<evidence type="ECO:0000313" key="5">
    <source>
        <dbReference type="EMBL" id="CDM66189.1"/>
    </source>
</evidence>
<evidence type="ECO:0000256" key="1">
    <source>
        <dbReference type="ARBA" id="ARBA00022729"/>
    </source>
</evidence>
<keyword evidence="1" id="KW-0732">Signal</keyword>
<dbReference type="EMBL" id="CBXV010000007">
    <property type="protein sequence ID" value="CDM66189.1"/>
    <property type="molecule type" value="Genomic_DNA"/>
</dbReference>
<dbReference type="GO" id="GO:0030288">
    <property type="term" value="C:outer membrane-bounded periplasmic space"/>
    <property type="evidence" value="ECO:0007669"/>
    <property type="project" value="TreeGrafter"/>
</dbReference>
<proteinExistence type="predicted"/>
<protein>
    <recommendedName>
        <fullName evidence="4">Organic solvent tolerance-like N-terminal domain-containing protein</fullName>
    </recommendedName>
</protein>
<dbReference type="Proteomes" id="UP000031518">
    <property type="component" value="Unassembled WGS sequence"/>
</dbReference>
<feature type="domain" description="Organic solvent tolerance-like N-terminal" evidence="4">
    <location>
        <begin position="635"/>
        <end position="736"/>
    </location>
</feature>
<gene>
    <name evidence="5" type="ORF">PYK22_02201</name>
</gene>
<organism evidence="5 6">
    <name type="scientific">Pyrinomonas methylaliphatogenes</name>
    <dbReference type="NCBI Taxonomy" id="454194"/>
    <lineage>
        <taxon>Bacteria</taxon>
        <taxon>Pseudomonadati</taxon>
        <taxon>Acidobacteriota</taxon>
        <taxon>Blastocatellia</taxon>
        <taxon>Blastocatellales</taxon>
        <taxon>Pyrinomonadaceae</taxon>
        <taxon>Pyrinomonas</taxon>
    </lineage>
</organism>
<name>A0A0B6X0W3_9BACT</name>
<sequence length="765" mass="85900">MTEDRRHRRIRFVNLRARIPRLLRVVALVALAASLIVVIVSYYRLRNRTPFRMLSGRPTLSKEVVGVVEGYERRVTEGDRLRLLLRAARDVTYADGRHELENVYLEYYPETSAVPDKISARRALYDPTEEKIDFFGAVHVETHERLLVDAEQISYHQREERAEVPVAVSFARDNVRGRAGGAMIDAKARRLELHNGAELIIEARQSGKDQKPMIIRAARADFDQRNLTVVFAGGATAEQGRDSMSADTLVARLSEEKRVQRIEARGNALLRSLDEGHAAEVLAAQMEFAFDDEQRLERADAMRDVRARTLDADSEAALRAERAQLDFAAQGGRSLLRALSADGRPVITLAAPRSRAGDPRAANKRLTADSVHLFWRDSGRDLERAEAIGNAELVIEPAHPSPVAERKALYAPRFDCAFYETNNLAQQFTAVGGAKLVITPLQPSAERVEKVITAQKMIALFARDTQDVERVEALGEARFDEGERHGRAENATYVASERTVRLRGAEPTVWDDRARVKAREIDADLQREVSYARGDVATTYYSQAQTGGATPFAKTKSPVFITSNAAEFHHRDGLAIFTGNARAWQEDNFVRADRLTLRRAERRMEAEGRVQSAFYRARRKVESGSSAIVPVFAIADRMIYFDADRLIRYEGHVDIRQGTDRLMSEVAEVYLNKEANEVERTVAQRNVILTQPGRRGVGDWAQYTALGEVVVLTGSPARVEDVEQGSTESRRLTVYLNDRRVVAEGGENGRPTGRVHSVHRVRRQK</sequence>
<feature type="domain" description="Organic solvent tolerance-like N-terminal" evidence="4">
    <location>
        <begin position="215"/>
        <end position="271"/>
    </location>
</feature>
<dbReference type="Pfam" id="PF03968">
    <property type="entry name" value="LptD_N"/>
    <property type="match status" value="3"/>
</dbReference>
<feature type="domain" description="Organic solvent tolerance-like N-terminal" evidence="4">
    <location>
        <begin position="450"/>
        <end position="528"/>
    </location>
</feature>
<evidence type="ECO:0000313" key="6">
    <source>
        <dbReference type="Proteomes" id="UP000031518"/>
    </source>
</evidence>
<keyword evidence="3" id="KW-0812">Transmembrane</keyword>
<dbReference type="InterPro" id="IPR010664">
    <property type="entry name" value="LipoPS_assembly_LptC-rel"/>
</dbReference>
<keyword evidence="6" id="KW-1185">Reference proteome</keyword>
<accession>A0A0B6X0W3</accession>
<dbReference type="PANTHER" id="PTHR36504">
    <property type="entry name" value="LIPOPOLYSACCHARIDE EXPORT SYSTEM PROTEIN LPTA"/>
    <property type="match status" value="1"/>
</dbReference>
<dbReference type="PANTHER" id="PTHR36504:SF1">
    <property type="entry name" value="LIPOPOLYSACCHARIDE EXPORT SYSTEM PROTEIN LPTA"/>
    <property type="match status" value="1"/>
</dbReference>
<dbReference type="OrthoDB" id="102574at2"/>
<dbReference type="Gene3D" id="2.60.450.10">
    <property type="entry name" value="Lipopolysaccharide (LPS) transport protein A like domain"/>
    <property type="match status" value="5"/>
</dbReference>
<feature type="transmembrane region" description="Helical" evidence="3">
    <location>
        <begin position="21"/>
        <end position="43"/>
    </location>
</feature>
<dbReference type="STRING" id="454194.PYK22_02201"/>